<protein>
    <submittedName>
        <fullName evidence="2">Uncharacterized protein</fullName>
    </submittedName>
</protein>
<name>A0A2R6NYT9_9APHY</name>
<feature type="region of interest" description="Disordered" evidence="1">
    <location>
        <begin position="1"/>
        <end position="74"/>
    </location>
</feature>
<keyword evidence="3" id="KW-1185">Reference proteome</keyword>
<gene>
    <name evidence="2" type="ORF">PHLCEN_2v6622</name>
</gene>
<comment type="caution">
    <text evidence="2">The sequence shown here is derived from an EMBL/GenBank/DDBJ whole genome shotgun (WGS) entry which is preliminary data.</text>
</comment>
<reference evidence="2 3" key="1">
    <citation type="submission" date="2018-02" db="EMBL/GenBank/DDBJ databases">
        <title>Genome sequence of the basidiomycete white-rot fungus Phlebia centrifuga.</title>
        <authorList>
            <person name="Granchi Z."/>
            <person name="Peng M."/>
            <person name="de Vries R.P."/>
            <person name="Hilden K."/>
            <person name="Makela M.R."/>
            <person name="Grigoriev I."/>
            <person name="Riley R."/>
        </authorList>
    </citation>
    <scope>NUCLEOTIDE SEQUENCE [LARGE SCALE GENOMIC DNA]</scope>
    <source>
        <strain evidence="2 3">FBCC195</strain>
    </source>
</reference>
<accession>A0A2R6NYT9</accession>
<sequence length="74" mass="7959">MSSPLILSSFAEEPETAATPVSQPSNSPSRHYRTLSEKKAAALAKTRTSKRKADDQGPRLSSKLPVTAESVTIF</sequence>
<dbReference type="AlphaFoldDB" id="A0A2R6NYT9"/>
<evidence type="ECO:0000256" key="1">
    <source>
        <dbReference type="SAM" id="MobiDB-lite"/>
    </source>
</evidence>
<proteinExistence type="predicted"/>
<organism evidence="2 3">
    <name type="scientific">Hermanssonia centrifuga</name>
    <dbReference type="NCBI Taxonomy" id="98765"/>
    <lineage>
        <taxon>Eukaryota</taxon>
        <taxon>Fungi</taxon>
        <taxon>Dikarya</taxon>
        <taxon>Basidiomycota</taxon>
        <taxon>Agaricomycotina</taxon>
        <taxon>Agaricomycetes</taxon>
        <taxon>Polyporales</taxon>
        <taxon>Meruliaceae</taxon>
        <taxon>Hermanssonia</taxon>
    </lineage>
</organism>
<dbReference type="EMBL" id="MLYV02000643">
    <property type="protein sequence ID" value="PSR80706.1"/>
    <property type="molecule type" value="Genomic_DNA"/>
</dbReference>
<feature type="compositionally biased region" description="Polar residues" evidence="1">
    <location>
        <begin position="19"/>
        <end position="29"/>
    </location>
</feature>
<evidence type="ECO:0000313" key="3">
    <source>
        <dbReference type="Proteomes" id="UP000186601"/>
    </source>
</evidence>
<evidence type="ECO:0000313" key="2">
    <source>
        <dbReference type="EMBL" id="PSR80706.1"/>
    </source>
</evidence>
<dbReference type="Proteomes" id="UP000186601">
    <property type="component" value="Unassembled WGS sequence"/>
</dbReference>